<dbReference type="OrthoDB" id="2192253at2759"/>
<proteinExistence type="predicted"/>
<name>I7AST6_ENCRO</name>
<accession>I7AST6</accession>
<dbReference type="KEGG" id="ero:EROM_080890"/>
<dbReference type="HOGENOM" id="CLU_1786828_0_0_1"/>
<organism evidence="2 3">
    <name type="scientific">Encephalitozoon romaleae (strain SJ-2008)</name>
    <name type="common">Microsporidian parasite</name>
    <dbReference type="NCBI Taxonomy" id="1178016"/>
    <lineage>
        <taxon>Eukaryota</taxon>
        <taxon>Fungi</taxon>
        <taxon>Fungi incertae sedis</taxon>
        <taxon>Microsporidia</taxon>
        <taxon>Unikaryonidae</taxon>
        <taxon>Encephalitozoon</taxon>
    </lineage>
</organism>
<keyword evidence="3" id="KW-1185">Reference proteome</keyword>
<dbReference type="AlphaFoldDB" id="I7AST6"/>
<dbReference type="GeneID" id="20521824"/>
<evidence type="ECO:0000313" key="3">
    <source>
        <dbReference type="Proteomes" id="UP000010094"/>
    </source>
</evidence>
<sequence>MKFNNLMDILKEKYNVKRMSDGTCVISNGNNHVKIHEEELNSSFDINKLLEKLDLPTEGFEHVGRDDLFPNTNGVNMGKIGKRHPKGSFMDPSAFSSPSRQSPESEDSNPLVIIDPITPSRNKKDSFEPDPDNYNPDRNSRFPY</sequence>
<protein>
    <submittedName>
        <fullName evidence="2">Uncharacterized protein</fullName>
    </submittedName>
</protein>
<evidence type="ECO:0000256" key="1">
    <source>
        <dbReference type="SAM" id="MobiDB-lite"/>
    </source>
</evidence>
<reference evidence="2 3" key="1">
    <citation type="journal article" date="2012" name="Proc. Natl. Acad. Sci. U.S.A.">
        <title>Gain and loss of multiple functionally related, horizontally transferred genes in the reduced genomes of two microsporidian parasites.</title>
        <authorList>
            <person name="Pombert J.-F."/>
            <person name="Selman M."/>
            <person name="Burki F."/>
            <person name="Bardell F.T."/>
            <person name="Farinelli L."/>
            <person name="Solter L.F."/>
            <person name="Whitman D.W."/>
            <person name="Weiss L.M."/>
            <person name="Corradi N."/>
            <person name="Keeling P.J."/>
        </authorList>
    </citation>
    <scope>NUCLEOTIDE SEQUENCE [LARGE SCALE GENOMIC DNA]</scope>
    <source>
        <strain evidence="2 3">SJ-2008</strain>
    </source>
</reference>
<dbReference type="Proteomes" id="UP000010094">
    <property type="component" value="Chromosome VIII"/>
</dbReference>
<dbReference type="VEuPathDB" id="MicrosporidiaDB:EROM_080890"/>
<dbReference type="RefSeq" id="XP_009265004.1">
    <property type="nucleotide sequence ID" value="XM_009266729.1"/>
</dbReference>
<evidence type="ECO:0000313" key="2">
    <source>
        <dbReference type="EMBL" id="AFN83507.1"/>
    </source>
</evidence>
<dbReference type="EMBL" id="CP003525">
    <property type="protein sequence ID" value="AFN83507.1"/>
    <property type="molecule type" value="Genomic_DNA"/>
</dbReference>
<gene>
    <name evidence="2" type="ordered locus">EROM_080890</name>
</gene>
<feature type="region of interest" description="Disordered" evidence="1">
    <location>
        <begin position="61"/>
        <end position="144"/>
    </location>
</feature>